<gene>
    <name evidence="3" type="ORF">PV07_08204</name>
</gene>
<evidence type="ECO:0000256" key="2">
    <source>
        <dbReference type="SAM" id="MobiDB-lite"/>
    </source>
</evidence>
<reference evidence="3 4" key="1">
    <citation type="submission" date="2015-01" db="EMBL/GenBank/DDBJ databases">
        <title>The Genome Sequence of Cladophialophora immunda CBS83496.</title>
        <authorList>
            <consortium name="The Broad Institute Genomics Platform"/>
            <person name="Cuomo C."/>
            <person name="de Hoog S."/>
            <person name="Gorbushina A."/>
            <person name="Stielow B."/>
            <person name="Teixiera M."/>
            <person name="Abouelleil A."/>
            <person name="Chapman S.B."/>
            <person name="Priest M."/>
            <person name="Young S.K."/>
            <person name="Wortman J."/>
            <person name="Nusbaum C."/>
            <person name="Birren B."/>
        </authorList>
    </citation>
    <scope>NUCLEOTIDE SEQUENCE [LARGE SCALE GENOMIC DNA]</scope>
    <source>
        <strain evidence="3 4">CBS 83496</strain>
    </source>
</reference>
<feature type="compositionally biased region" description="Polar residues" evidence="2">
    <location>
        <begin position="31"/>
        <end position="47"/>
    </location>
</feature>
<dbReference type="AlphaFoldDB" id="A0A0D2CE98"/>
<feature type="region of interest" description="Disordered" evidence="2">
    <location>
        <begin position="1110"/>
        <end position="1162"/>
    </location>
</feature>
<evidence type="ECO:0000313" key="4">
    <source>
        <dbReference type="Proteomes" id="UP000054466"/>
    </source>
</evidence>
<evidence type="ECO:0000313" key="3">
    <source>
        <dbReference type="EMBL" id="KIW28550.1"/>
    </source>
</evidence>
<name>A0A0D2CE98_9EURO</name>
<dbReference type="Proteomes" id="UP000054466">
    <property type="component" value="Unassembled WGS sequence"/>
</dbReference>
<feature type="region of interest" description="Disordered" evidence="2">
    <location>
        <begin position="928"/>
        <end position="956"/>
    </location>
</feature>
<feature type="compositionally biased region" description="Basic and acidic residues" evidence="2">
    <location>
        <begin position="89"/>
        <end position="103"/>
    </location>
</feature>
<evidence type="ECO:0000256" key="1">
    <source>
        <dbReference type="SAM" id="Coils"/>
    </source>
</evidence>
<protein>
    <submittedName>
        <fullName evidence="3">Uncharacterized protein</fullName>
    </submittedName>
</protein>
<feature type="region of interest" description="Disordered" evidence="2">
    <location>
        <begin position="1"/>
        <end position="47"/>
    </location>
</feature>
<feature type="compositionally biased region" description="Polar residues" evidence="2">
    <location>
        <begin position="206"/>
        <end position="218"/>
    </location>
</feature>
<feature type="compositionally biased region" description="Polar residues" evidence="2">
    <location>
        <begin position="170"/>
        <end position="179"/>
    </location>
</feature>
<dbReference type="HOGENOM" id="CLU_274179_0_0_1"/>
<keyword evidence="4" id="KW-1185">Reference proteome</keyword>
<feature type="region of interest" description="Disordered" evidence="2">
    <location>
        <begin position="68"/>
        <end position="105"/>
    </location>
</feature>
<organism evidence="3 4">
    <name type="scientific">Cladophialophora immunda</name>
    <dbReference type="NCBI Taxonomy" id="569365"/>
    <lineage>
        <taxon>Eukaryota</taxon>
        <taxon>Fungi</taxon>
        <taxon>Dikarya</taxon>
        <taxon>Ascomycota</taxon>
        <taxon>Pezizomycotina</taxon>
        <taxon>Eurotiomycetes</taxon>
        <taxon>Chaetothyriomycetidae</taxon>
        <taxon>Chaetothyriales</taxon>
        <taxon>Herpotrichiellaceae</taxon>
        <taxon>Cladophialophora</taxon>
    </lineage>
</organism>
<accession>A0A0D2CE98</accession>
<proteinExistence type="predicted"/>
<dbReference type="RefSeq" id="XP_016248766.1">
    <property type="nucleotide sequence ID" value="XM_016395347.1"/>
</dbReference>
<sequence>MDDAHAHPQPPTPTLHVRSRSIPPSLREYPTSHTTPKSAPHTRQQRLLQTRHAKFSAQRLSVNGISVPFPSLTRSAENDSPYFPSPRFNRREENGNDSNKAEKLSTVSTESAILAEISNANACRIRGLKKRAAIPVFQDSPEKPTVRDTGANTPSVYHDASSDIHPPSVPSSLQESPTNMGLREVSVNLQRPSPRKDSPYYRPPRSGSNRKASQTKPRFNSEEYIEHIENELMMVKDAMYSPTTHMPWKEKLRKAKEENDRLKKEMEAIRASFEFELHETVERSAETELKLKRRIKDLEDEVELKKSVIHDLECDREEKRADQNALEVLKARIEKLEDERFSLETTNRDMTKRNEVLTQLLALSPTKAQPTVGIPTPRRKSGRPMSLIIPRLPTSPVLQTSQSRPQSIVASPALAASDYFAGHFPSSPLSSSPFDIATRSPEAIDERHSIDSVLGETDPQVGHGTESRRSTLISSSSTSPNVPIGGHTRAESRSQTVLRHPSKRRPRKFMPGSTQLKPLLLPTFTAENGNLPSTSPIMSPTRPLPVHMKSEITTSDPPSLPPAVVTHCLETPFPSPESANGRPGPAYQSLDEVFASDEQHFQPEIVEEPIADLSFSSHMTQYRTPVQNGKIQLTIEPCSSPQIRSWVSQTISSLPRDVPCQSPHNGFSVAGVLSEKSQDIAGNCKVFNHEDIASDLETLDALQYRDNVEIPRPLFSKHRIRGGGYSSPFTNYPDSPLNPRKRRKTSSIYEPHGTEADVVGDGPLNTQMCPPSCPGAVTPCSVTEQKGKGSMDEPSTLPKKPATIPTRTPLEMLQHRNIGSRPLATLTIQTVYATLSRYTTYIQGFKRDPLSLARRVIANAWRSNWAMFGKLSWWVLGLFIGYRRPQPEHQDWDWAKYDGESIANDCCLHDVDSPLNKASIQPTCEIAPHHSGNKTEAEENQARTPAPQTTSLSGEPKSGWGRSLYLWGKFSVAIMLAVGGAIVKGPAEMLRDADERRKSRSNSLVENATTTCNPGRTEFNKANGANKDLNGCHQGHQARPSSVSETLDVARKARSFSSPPMSPPMDLRTTRGANEDVQHRRPLTEGVLHASGSPTFGKDVTCWSDDTLKPARSDRKGLDSVFQAPDHVKSPPDESIAASVGPPGRAEMTGKQSAVYPSEQHS</sequence>
<dbReference type="EMBL" id="KN847043">
    <property type="protein sequence ID" value="KIW28550.1"/>
    <property type="molecule type" value="Genomic_DNA"/>
</dbReference>
<feature type="coiled-coil region" evidence="1">
    <location>
        <begin position="245"/>
        <end position="353"/>
    </location>
</feature>
<dbReference type="OrthoDB" id="5343018at2759"/>
<feature type="region of interest" description="Disordered" evidence="2">
    <location>
        <begin position="450"/>
        <end position="515"/>
    </location>
</feature>
<dbReference type="VEuPathDB" id="FungiDB:PV07_08204"/>
<feature type="region of interest" description="Disordered" evidence="2">
    <location>
        <begin position="139"/>
        <end position="220"/>
    </location>
</feature>
<feature type="compositionally biased region" description="Low complexity" evidence="2">
    <location>
        <begin position="470"/>
        <end position="479"/>
    </location>
</feature>
<feature type="region of interest" description="Disordered" evidence="2">
    <location>
        <begin position="996"/>
        <end position="1018"/>
    </location>
</feature>
<feature type="region of interest" description="Disordered" evidence="2">
    <location>
        <begin position="784"/>
        <end position="804"/>
    </location>
</feature>
<dbReference type="GeneID" id="27347398"/>
<feature type="compositionally biased region" description="Polar residues" evidence="2">
    <location>
        <begin position="942"/>
        <end position="953"/>
    </location>
</feature>
<keyword evidence="1" id="KW-0175">Coiled coil</keyword>
<feature type="compositionally biased region" description="Polar residues" evidence="2">
    <location>
        <begin position="1001"/>
        <end position="1014"/>
    </location>
</feature>